<comment type="caution">
    <text evidence="3">The sequence shown here is derived from an EMBL/GenBank/DDBJ whole genome shotgun (WGS) entry which is preliminary data.</text>
</comment>
<dbReference type="Proteomes" id="UP000188320">
    <property type="component" value="Unassembled WGS sequence"/>
</dbReference>
<dbReference type="SUPFAM" id="SSF54236">
    <property type="entry name" value="Ubiquitin-like"/>
    <property type="match status" value="1"/>
</dbReference>
<reference evidence="3" key="1">
    <citation type="submission" date="2017-01" db="EMBL/GenBank/DDBJ databases">
        <authorList>
            <person name="Mah S.A."/>
            <person name="Swanson W.J."/>
            <person name="Moy G.W."/>
            <person name="Vacquier V.D."/>
        </authorList>
    </citation>
    <scope>NUCLEOTIDE SEQUENCE [LARGE SCALE GENOMIC DNA]</scope>
    <source>
        <strain evidence="3">COL-18-3</strain>
    </source>
</reference>
<proteinExistence type="predicted"/>
<organism evidence="3 4">
    <name type="scientific">Zancudomyces culisetae</name>
    <name type="common">Gut fungus</name>
    <name type="synonym">Smittium culisetae</name>
    <dbReference type="NCBI Taxonomy" id="1213189"/>
    <lineage>
        <taxon>Eukaryota</taxon>
        <taxon>Fungi</taxon>
        <taxon>Fungi incertae sedis</taxon>
        <taxon>Zoopagomycota</taxon>
        <taxon>Kickxellomycotina</taxon>
        <taxon>Harpellomycetes</taxon>
        <taxon>Harpellales</taxon>
        <taxon>Legeriomycetaceae</taxon>
        <taxon>Zancudomyces</taxon>
    </lineage>
</organism>
<dbReference type="AlphaFoldDB" id="A0A1R1PKV8"/>
<evidence type="ECO:0000313" key="4">
    <source>
        <dbReference type="Proteomes" id="UP000188320"/>
    </source>
</evidence>
<evidence type="ECO:0000313" key="3">
    <source>
        <dbReference type="EMBL" id="OMH81611.1"/>
    </source>
</evidence>
<feature type="domain" description="Ubiquitin-like" evidence="1">
    <location>
        <begin position="30"/>
        <end position="67"/>
    </location>
</feature>
<dbReference type="EMBL" id="LSSK01000858">
    <property type="protein sequence ID" value="OMH81611.1"/>
    <property type="molecule type" value="Genomic_DNA"/>
</dbReference>
<dbReference type="PROSITE" id="PS50053">
    <property type="entry name" value="UBIQUITIN_2"/>
    <property type="match status" value="1"/>
</dbReference>
<sequence length="80" mass="9448">MEDSDELFDVHFYGVNIHLEMKQLIGTIGVYDLKRRLEDEIGYPVGRIRLVYKGKIMTDDSRLLDYSKYLDILKMQTGFK</sequence>
<evidence type="ECO:0000313" key="2">
    <source>
        <dbReference type="EMBL" id="OMH79993.1"/>
    </source>
</evidence>
<keyword evidence="4" id="KW-1185">Reference proteome</keyword>
<dbReference type="Pfam" id="PF00240">
    <property type="entry name" value="ubiquitin"/>
    <property type="match status" value="1"/>
</dbReference>
<dbReference type="CDD" id="cd17039">
    <property type="entry name" value="Ubl_ubiquitin_like"/>
    <property type="match status" value="1"/>
</dbReference>
<evidence type="ECO:0000259" key="1">
    <source>
        <dbReference type="PROSITE" id="PS50053"/>
    </source>
</evidence>
<reference evidence="4" key="2">
    <citation type="submission" date="2017-01" db="EMBL/GenBank/DDBJ databases">
        <authorList>
            <person name="Wang Y."/>
            <person name="White M."/>
            <person name="Kvist S."/>
            <person name="Moncalvo J.-M."/>
        </authorList>
    </citation>
    <scope>NUCLEOTIDE SEQUENCE [LARGE SCALE GENOMIC DNA]</scope>
    <source>
        <strain evidence="4">COL-18-3</strain>
    </source>
</reference>
<dbReference type="InterPro" id="IPR000626">
    <property type="entry name" value="Ubiquitin-like_dom"/>
</dbReference>
<dbReference type="OrthoDB" id="428577at2759"/>
<protein>
    <recommendedName>
        <fullName evidence="1">Ubiquitin-like domain-containing protein</fullName>
    </recommendedName>
</protein>
<name>A0A1R1PKV8_ZANCU</name>
<accession>A0A1R1PKV8</accession>
<dbReference type="EMBL" id="LSSK01001335">
    <property type="protein sequence ID" value="OMH79993.1"/>
    <property type="molecule type" value="Genomic_DNA"/>
</dbReference>
<dbReference type="InterPro" id="IPR029071">
    <property type="entry name" value="Ubiquitin-like_domsf"/>
</dbReference>
<gene>
    <name evidence="3" type="ORF">AX774_g4924</name>
    <name evidence="2" type="ORF">AX774_g6583</name>
</gene>
<dbReference type="Gene3D" id="3.10.20.90">
    <property type="entry name" value="Phosphatidylinositol 3-kinase Catalytic Subunit, Chain A, domain 1"/>
    <property type="match status" value="1"/>
</dbReference>